<organism evidence="1 2">
    <name type="scientific">Araneus ventricosus</name>
    <name type="common">Orbweaver spider</name>
    <name type="synonym">Epeira ventricosa</name>
    <dbReference type="NCBI Taxonomy" id="182803"/>
    <lineage>
        <taxon>Eukaryota</taxon>
        <taxon>Metazoa</taxon>
        <taxon>Ecdysozoa</taxon>
        <taxon>Arthropoda</taxon>
        <taxon>Chelicerata</taxon>
        <taxon>Arachnida</taxon>
        <taxon>Araneae</taxon>
        <taxon>Araneomorphae</taxon>
        <taxon>Entelegynae</taxon>
        <taxon>Araneoidea</taxon>
        <taxon>Araneidae</taxon>
        <taxon>Araneus</taxon>
    </lineage>
</organism>
<sequence>MTKNLGQTLQYPAFNQRFRKPLCCETRCHFAKTKSGTRHHILSSDPASMCSMCNCILTIKHISCICNNFYTQRQARFGAHIVDLIDILGAKPNVGVFSFPSEVKLVKMI</sequence>
<dbReference type="Proteomes" id="UP000499080">
    <property type="component" value="Unassembled WGS sequence"/>
</dbReference>
<gene>
    <name evidence="1" type="ORF">AVEN_186911_1</name>
</gene>
<protein>
    <submittedName>
        <fullName evidence="1">Uncharacterized protein</fullName>
    </submittedName>
</protein>
<evidence type="ECO:0000313" key="1">
    <source>
        <dbReference type="EMBL" id="GBN35458.1"/>
    </source>
</evidence>
<name>A0A4Y2N7P8_ARAVE</name>
<dbReference type="OrthoDB" id="6497161at2759"/>
<keyword evidence="2" id="KW-1185">Reference proteome</keyword>
<evidence type="ECO:0000313" key="2">
    <source>
        <dbReference type="Proteomes" id="UP000499080"/>
    </source>
</evidence>
<dbReference type="EMBL" id="BGPR01008698">
    <property type="protein sequence ID" value="GBN35458.1"/>
    <property type="molecule type" value="Genomic_DNA"/>
</dbReference>
<comment type="caution">
    <text evidence="1">The sequence shown here is derived from an EMBL/GenBank/DDBJ whole genome shotgun (WGS) entry which is preliminary data.</text>
</comment>
<proteinExistence type="predicted"/>
<dbReference type="AlphaFoldDB" id="A0A4Y2N7P8"/>
<reference evidence="1 2" key="1">
    <citation type="journal article" date="2019" name="Sci. Rep.">
        <title>Orb-weaving spider Araneus ventricosus genome elucidates the spidroin gene catalogue.</title>
        <authorList>
            <person name="Kono N."/>
            <person name="Nakamura H."/>
            <person name="Ohtoshi R."/>
            <person name="Moran D.A.P."/>
            <person name="Shinohara A."/>
            <person name="Yoshida Y."/>
            <person name="Fujiwara M."/>
            <person name="Mori M."/>
            <person name="Tomita M."/>
            <person name="Arakawa K."/>
        </authorList>
    </citation>
    <scope>NUCLEOTIDE SEQUENCE [LARGE SCALE GENOMIC DNA]</scope>
</reference>
<accession>A0A4Y2N7P8</accession>